<keyword evidence="5" id="KW-0732">Signal</keyword>
<feature type="region of interest" description="Disordered" evidence="10">
    <location>
        <begin position="132"/>
        <end position="162"/>
    </location>
</feature>
<evidence type="ECO:0000256" key="10">
    <source>
        <dbReference type="SAM" id="MobiDB-lite"/>
    </source>
</evidence>
<comment type="catalytic activity">
    <reaction evidence="1">
        <text>Hydrolyzes the link between N-acetylmuramoyl residues and L-amino acid residues in certain cell-wall glycopeptides.</text>
        <dbReference type="EC" id="3.5.1.28"/>
    </reaction>
</comment>
<organism evidence="12 13">
    <name type="scientific">Verminephrobacter eiseniae (strain EF01-2)</name>
    <dbReference type="NCBI Taxonomy" id="391735"/>
    <lineage>
        <taxon>Bacteria</taxon>
        <taxon>Pseudomonadati</taxon>
        <taxon>Pseudomonadota</taxon>
        <taxon>Betaproteobacteria</taxon>
        <taxon>Burkholderiales</taxon>
        <taxon>Comamonadaceae</taxon>
        <taxon>Verminephrobacter</taxon>
    </lineage>
</organism>
<dbReference type="InterPro" id="IPR002508">
    <property type="entry name" value="MurNAc-LAA_cat"/>
</dbReference>
<evidence type="ECO:0000256" key="8">
    <source>
        <dbReference type="ARBA" id="ARBA00023316"/>
    </source>
</evidence>
<dbReference type="STRING" id="391735.Veis_1711"/>
<dbReference type="GO" id="GO:0030288">
    <property type="term" value="C:outer membrane-bounded periplasmic space"/>
    <property type="evidence" value="ECO:0007669"/>
    <property type="project" value="TreeGrafter"/>
</dbReference>
<proteinExistence type="inferred from homology"/>
<dbReference type="PANTHER" id="PTHR30404:SF0">
    <property type="entry name" value="N-ACETYLMURAMOYL-L-ALANINE AMIDASE AMIC"/>
    <property type="match status" value="1"/>
</dbReference>
<dbReference type="HOGENOM" id="CLU_014322_2_2_4"/>
<feature type="compositionally biased region" description="Pro residues" evidence="10">
    <location>
        <begin position="133"/>
        <end position="145"/>
    </location>
</feature>
<evidence type="ECO:0000259" key="11">
    <source>
        <dbReference type="SMART" id="SM00646"/>
    </source>
</evidence>
<dbReference type="SMART" id="SM00646">
    <property type="entry name" value="Ami_3"/>
    <property type="match status" value="1"/>
</dbReference>
<gene>
    <name evidence="12" type="ordered locus">Veis_1711</name>
</gene>
<keyword evidence="7 12" id="KW-0378">Hydrolase</keyword>
<dbReference type="CDD" id="cd02696">
    <property type="entry name" value="MurNAc-LAA"/>
    <property type="match status" value="1"/>
</dbReference>
<keyword evidence="6" id="KW-0574">Periplasm</keyword>
<comment type="subcellular location">
    <subcellularLocation>
        <location evidence="2">Periplasm</location>
    </subcellularLocation>
</comment>
<dbReference type="Gene3D" id="3.40.630.40">
    <property type="entry name" value="Zn-dependent exopeptidases"/>
    <property type="match status" value="1"/>
</dbReference>
<dbReference type="PANTHER" id="PTHR30404">
    <property type="entry name" value="N-ACETYLMURAMOYL-L-ALANINE AMIDASE"/>
    <property type="match status" value="1"/>
</dbReference>
<evidence type="ECO:0000256" key="9">
    <source>
        <dbReference type="ARBA" id="ARBA00074581"/>
    </source>
</evidence>
<evidence type="ECO:0000313" key="12">
    <source>
        <dbReference type="EMBL" id="ABM57466.1"/>
    </source>
</evidence>
<evidence type="ECO:0000256" key="4">
    <source>
        <dbReference type="ARBA" id="ARBA00011901"/>
    </source>
</evidence>
<dbReference type="InterPro" id="IPR021731">
    <property type="entry name" value="AMIN_dom"/>
</dbReference>
<dbReference type="AlphaFoldDB" id="A1WIK9"/>
<evidence type="ECO:0000256" key="5">
    <source>
        <dbReference type="ARBA" id="ARBA00022729"/>
    </source>
</evidence>
<accession>A1WIK9</accession>
<dbReference type="Proteomes" id="UP000000374">
    <property type="component" value="Chromosome"/>
</dbReference>
<protein>
    <recommendedName>
        <fullName evidence="9">N-acetylmuramoyl-L-alanine amidase AmiC</fullName>
        <ecNumber evidence="4">3.5.1.28</ecNumber>
    </recommendedName>
</protein>
<evidence type="ECO:0000256" key="7">
    <source>
        <dbReference type="ARBA" id="ARBA00022801"/>
    </source>
</evidence>
<dbReference type="Gene3D" id="2.60.40.3500">
    <property type="match status" value="1"/>
</dbReference>
<dbReference type="eggNOG" id="COG0860">
    <property type="taxonomic scope" value="Bacteria"/>
</dbReference>
<evidence type="ECO:0000256" key="2">
    <source>
        <dbReference type="ARBA" id="ARBA00004418"/>
    </source>
</evidence>
<sequence length="471" mass="49674">MAHGAGIVAVRIWPAPEYSRVTIESDEALSAKPFFVATPPRLAVDIEGADLSPALRELVAKVRFDDPNIAGIRVGQNAPGVVRLVIDLKQAALPQVFTLPPVAAYRHRLVLDLYPAAPMDPLQALIAERLRDAPPPPATAAPAPAPATTAQTPAPPAAPDPLDALIAQHSNHRSPPPAETAPPTLAAAPISTAPAAPAPPLPAVPAAPAPPIVPAVPARPGNRATATPTDRLIIVALDPGHGGEDPGAIGPAGTREKDVVLRVAQLLRQRINATTVAGNPMRAYLTRDGDYFVPLGTRVQKARDVQADLFVSIHADAFTTPAARGASVFALSQSGASSAAARWMANKENQSDLVGGINAQRQAQDRYVQFTKLDMSITAQIKDSLQLGRVLLGEIGQLGQLHKPQVEQAGFAVLKAPDIPSVLVETAFISNPEEEKRLRSSAYQEQLANALMRGITRYFAKNPPLARSRSI</sequence>
<evidence type="ECO:0000256" key="3">
    <source>
        <dbReference type="ARBA" id="ARBA00010860"/>
    </source>
</evidence>
<feature type="domain" description="MurNAc-LAA" evidence="11">
    <location>
        <begin position="299"/>
        <end position="456"/>
    </location>
</feature>
<name>A1WIK9_VEREI</name>
<dbReference type="Pfam" id="PF11741">
    <property type="entry name" value="AMIN"/>
    <property type="match status" value="1"/>
</dbReference>
<dbReference type="KEGG" id="vei:Veis_1711"/>
<dbReference type="Pfam" id="PF01520">
    <property type="entry name" value="Amidase_3"/>
    <property type="match status" value="1"/>
</dbReference>
<dbReference type="GO" id="GO:0008745">
    <property type="term" value="F:N-acetylmuramoyl-L-alanine amidase activity"/>
    <property type="evidence" value="ECO:0007669"/>
    <property type="project" value="UniProtKB-EC"/>
</dbReference>
<dbReference type="EC" id="3.5.1.28" evidence="4"/>
<evidence type="ECO:0000256" key="1">
    <source>
        <dbReference type="ARBA" id="ARBA00001561"/>
    </source>
</evidence>
<keyword evidence="8" id="KW-0961">Cell wall biogenesis/degradation</keyword>
<keyword evidence="13" id="KW-1185">Reference proteome</keyword>
<comment type="similarity">
    <text evidence="3">Belongs to the N-acetylmuramoyl-L-alanine amidase 3 family.</text>
</comment>
<dbReference type="GO" id="GO:0071555">
    <property type="term" value="P:cell wall organization"/>
    <property type="evidence" value="ECO:0007669"/>
    <property type="project" value="UniProtKB-KW"/>
</dbReference>
<dbReference type="InterPro" id="IPR050695">
    <property type="entry name" value="N-acetylmuramoyl_amidase_3"/>
</dbReference>
<dbReference type="GO" id="GO:0009253">
    <property type="term" value="P:peptidoglycan catabolic process"/>
    <property type="evidence" value="ECO:0007669"/>
    <property type="project" value="InterPro"/>
</dbReference>
<dbReference type="EMBL" id="CP000542">
    <property type="protein sequence ID" value="ABM57466.1"/>
    <property type="molecule type" value="Genomic_DNA"/>
</dbReference>
<evidence type="ECO:0000256" key="6">
    <source>
        <dbReference type="ARBA" id="ARBA00022764"/>
    </source>
</evidence>
<dbReference type="FunFam" id="3.40.630.40:FF:000001">
    <property type="entry name" value="N-acetylmuramoyl-L-alanine amidase"/>
    <property type="match status" value="1"/>
</dbReference>
<reference evidence="13" key="1">
    <citation type="submission" date="2006-12" db="EMBL/GenBank/DDBJ databases">
        <title>Complete sequence of chromosome 1 of Verminephrobacter eiseniae EF01-2.</title>
        <authorList>
            <person name="Copeland A."/>
            <person name="Lucas S."/>
            <person name="Lapidus A."/>
            <person name="Barry K."/>
            <person name="Detter J.C."/>
            <person name="Glavina del Rio T."/>
            <person name="Dalin E."/>
            <person name="Tice H."/>
            <person name="Pitluck S."/>
            <person name="Chertkov O."/>
            <person name="Brettin T."/>
            <person name="Bruce D."/>
            <person name="Han C."/>
            <person name="Tapia R."/>
            <person name="Gilna P."/>
            <person name="Schmutz J."/>
            <person name="Larimer F."/>
            <person name="Land M."/>
            <person name="Hauser L."/>
            <person name="Kyrpides N."/>
            <person name="Kim E."/>
            <person name="Stahl D."/>
            <person name="Richardson P."/>
        </authorList>
    </citation>
    <scope>NUCLEOTIDE SEQUENCE [LARGE SCALE GENOMIC DNA]</scope>
    <source>
        <strain evidence="13">EF01-2</strain>
    </source>
</reference>
<dbReference type="SUPFAM" id="SSF53187">
    <property type="entry name" value="Zn-dependent exopeptidases"/>
    <property type="match status" value="1"/>
</dbReference>
<evidence type="ECO:0000313" key="13">
    <source>
        <dbReference type="Proteomes" id="UP000000374"/>
    </source>
</evidence>